<name>A0A8H3HFG4_9AGAM</name>
<dbReference type="GO" id="GO:0033698">
    <property type="term" value="C:Rpd3L complex"/>
    <property type="evidence" value="ECO:0007669"/>
    <property type="project" value="UniProtKB-ARBA"/>
</dbReference>
<dbReference type="EMBL" id="CAJMWV010007053">
    <property type="protein sequence ID" value="CAE6526472.1"/>
    <property type="molecule type" value="Genomic_DNA"/>
</dbReference>
<comment type="subcellular location">
    <subcellularLocation>
        <location evidence="1 5">Nucleus</location>
    </subcellularLocation>
</comment>
<accession>A0A8H3HFG4</accession>
<dbReference type="FunFam" id="1.20.1160.11:FF:000001">
    <property type="entry name" value="Paired amphipathic helix protein Sin3"/>
    <property type="match status" value="1"/>
</dbReference>
<dbReference type="Proteomes" id="UP000663831">
    <property type="component" value="Unassembled WGS sequence"/>
</dbReference>
<keyword evidence="2" id="KW-0678">Repressor</keyword>
<evidence type="ECO:0000256" key="4">
    <source>
        <dbReference type="ARBA" id="ARBA00023242"/>
    </source>
</evidence>
<feature type="region of interest" description="Disordered" evidence="6">
    <location>
        <begin position="1"/>
        <end position="26"/>
    </location>
</feature>
<dbReference type="PROSITE" id="PS00108">
    <property type="entry name" value="PROTEIN_KINASE_ST"/>
    <property type="match status" value="1"/>
</dbReference>
<comment type="caution">
    <text evidence="8">The sequence shown here is derived from an EMBL/GenBank/DDBJ whole genome shotgun (WGS) entry which is preliminary data.</text>
</comment>
<protein>
    <recommendedName>
        <fullName evidence="7">Protein kinase domain-containing protein</fullName>
    </recommendedName>
</protein>
<proteinExistence type="predicted"/>
<feature type="region of interest" description="Disordered" evidence="6">
    <location>
        <begin position="444"/>
        <end position="464"/>
    </location>
</feature>
<dbReference type="InterPro" id="IPR000719">
    <property type="entry name" value="Prot_kinase_dom"/>
</dbReference>
<dbReference type="InterPro" id="IPR036600">
    <property type="entry name" value="PAH_sf"/>
</dbReference>
<dbReference type="SMART" id="SM00220">
    <property type="entry name" value="S_TKc"/>
    <property type="match status" value="1"/>
</dbReference>
<organism evidence="8 9">
    <name type="scientific">Rhizoctonia solani</name>
    <dbReference type="NCBI Taxonomy" id="456999"/>
    <lineage>
        <taxon>Eukaryota</taxon>
        <taxon>Fungi</taxon>
        <taxon>Dikarya</taxon>
        <taxon>Basidiomycota</taxon>
        <taxon>Agaricomycotina</taxon>
        <taxon>Agaricomycetes</taxon>
        <taxon>Cantharellales</taxon>
        <taxon>Ceratobasidiaceae</taxon>
        <taxon>Rhizoctonia</taxon>
    </lineage>
</organism>
<dbReference type="Gene3D" id="1.10.510.10">
    <property type="entry name" value="Transferase(Phosphotransferase) domain 1"/>
    <property type="match status" value="1"/>
</dbReference>
<dbReference type="GO" id="GO:0005524">
    <property type="term" value="F:ATP binding"/>
    <property type="evidence" value="ECO:0007669"/>
    <property type="project" value="InterPro"/>
</dbReference>
<dbReference type="Gene3D" id="1.20.1160.11">
    <property type="entry name" value="Paired amphipathic helix"/>
    <property type="match status" value="2"/>
</dbReference>
<feature type="compositionally biased region" description="Polar residues" evidence="6">
    <location>
        <begin position="418"/>
        <end position="428"/>
    </location>
</feature>
<dbReference type="GO" id="GO:0010628">
    <property type="term" value="P:positive regulation of gene expression"/>
    <property type="evidence" value="ECO:0007669"/>
    <property type="project" value="UniProtKB-ARBA"/>
</dbReference>
<evidence type="ECO:0000313" key="9">
    <source>
        <dbReference type="Proteomes" id="UP000663831"/>
    </source>
</evidence>
<keyword evidence="3" id="KW-0677">Repeat</keyword>
<dbReference type="InterPro" id="IPR003822">
    <property type="entry name" value="PAH"/>
</dbReference>
<dbReference type="InterPro" id="IPR011009">
    <property type="entry name" value="Kinase-like_dom_sf"/>
</dbReference>
<dbReference type="FunFam" id="1.20.1160.11:FF:000003">
    <property type="entry name" value="Paired amphipathic helix SIN3-like protein"/>
    <property type="match status" value="1"/>
</dbReference>
<dbReference type="Pfam" id="PF02671">
    <property type="entry name" value="PAH"/>
    <property type="match status" value="2"/>
</dbReference>
<dbReference type="Pfam" id="PF07714">
    <property type="entry name" value="PK_Tyr_Ser-Thr"/>
    <property type="match status" value="1"/>
</dbReference>
<dbReference type="InterPro" id="IPR039774">
    <property type="entry name" value="Sin3-like"/>
</dbReference>
<evidence type="ECO:0000256" key="2">
    <source>
        <dbReference type="ARBA" id="ARBA00022491"/>
    </source>
</evidence>
<sequence>MDPKPNRYSPPRSPLPADIPVPPSPKARPLNVKDALSYLEMVKVKFPDNPDVYNRFLDIMKDFKSQAIDTPGVIERVSSLFNGHTALIQGFKALLPHGYRIDCTVEDDHSLITVTTPSGTTTQTTGGPSRHALSNHASPAPYPSLTALVPDPLPPLPASPYYQGASPATIHAVAALQSGGQSLIPSANQAAAASIASASAIRPDVLAQKGVPHTVEFNQAVNYVTRIQQRFASNPDTYKQFLEILQTYQKDQCSIAEVHQQVNVLFNNQRDLLEDFQYYLPDHYKDAGNASGQSVGGATLFSMTAQTQAAEASWEDKSTKGKGPSTSSGAPLNKPGLSTTDKNKHEGPKEHEREKERERDQERLEKETHEREKEEGKLVAKLKKRGLENESENNEKPGGNSKRSKVVSRGGMEEATYGGNNRSISNQPANTDDILSGMAHRTQGLSIAQKRQSSKLAHGSHPAAQSQSGLNYIKNLAPDSIILGGLFQSSIQSPPVQNMQTVRSGEMTPLGMLECLIGHGCSDLRLFVDPDRYSSCRVAEGGFGDVWKGQLVDGTSIAIKVLRYGLVYEDESKSVKRAMREIYNWSKLEHKNIHKLLGVTMFQERLGMVSVWMEHGTLRQYLQQHYNVDRYAMIAEGVAYLHGMDMIHGDLKACNILVSTDGVLKLTDFDYSIISGHSLVFSATTRTGGGSLRWMAPELLLATDENPAERNKQTDIYALGMTFLASETSVPIERI</sequence>
<dbReference type="InterPro" id="IPR008271">
    <property type="entry name" value="Ser/Thr_kinase_AS"/>
</dbReference>
<dbReference type="SUPFAM" id="SSF47762">
    <property type="entry name" value="PAH2 domain"/>
    <property type="match status" value="2"/>
</dbReference>
<dbReference type="PROSITE" id="PS50011">
    <property type="entry name" value="PROTEIN_KINASE_DOM"/>
    <property type="match status" value="1"/>
</dbReference>
<dbReference type="SUPFAM" id="SSF56112">
    <property type="entry name" value="Protein kinase-like (PK-like)"/>
    <property type="match status" value="1"/>
</dbReference>
<dbReference type="CDD" id="cd00180">
    <property type="entry name" value="PKc"/>
    <property type="match status" value="1"/>
</dbReference>
<evidence type="ECO:0000256" key="5">
    <source>
        <dbReference type="PROSITE-ProRule" id="PRU00810"/>
    </source>
</evidence>
<keyword evidence="4 5" id="KW-0539">Nucleus</keyword>
<gene>
    <name evidence="8" type="ORF">RDB_LOCUS152117</name>
</gene>
<dbReference type="GO" id="GO:0000122">
    <property type="term" value="P:negative regulation of transcription by RNA polymerase II"/>
    <property type="evidence" value="ECO:0007669"/>
    <property type="project" value="TreeGrafter"/>
</dbReference>
<evidence type="ECO:0000256" key="1">
    <source>
        <dbReference type="ARBA" id="ARBA00004123"/>
    </source>
</evidence>
<dbReference type="InterPro" id="IPR001245">
    <property type="entry name" value="Ser-Thr/Tyr_kinase_cat_dom"/>
</dbReference>
<feature type="region of interest" description="Disordered" evidence="6">
    <location>
        <begin position="311"/>
        <end position="428"/>
    </location>
</feature>
<evidence type="ECO:0000313" key="8">
    <source>
        <dbReference type="EMBL" id="CAE6526472.1"/>
    </source>
</evidence>
<dbReference type="AlphaFoldDB" id="A0A8H3HFG4"/>
<dbReference type="PANTHER" id="PTHR12346:SF0">
    <property type="entry name" value="SIN3A, ISOFORM G"/>
    <property type="match status" value="1"/>
</dbReference>
<reference evidence="8" key="1">
    <citation type="submission" date="2021-01" db="EMBL/GenBank/DDBJ databases">
        <authorList>
            <person name="Kaushik A."/>
        </authorList>
    </citation>
    <scope>NUCLEOTIDE SEQUENCE</scope>
    <source>
        <strain evidence="8">AG3-1AP</strain>
    </source>
</reference>
<feature type="compositionally biased region" description="Polar residues" evidence="6">
    <location>
        <begin position="444"/>
        <end position="455"/>
    </location>
</feature>
<dbReference type="PROSITE" id="PS51477">
    <property type="entry name" value="PAH"/>
    <property type="match status" value="2"/>
</dbReference>
<feature type="compositionally biased region" description="Pro residues" evidence="6">
    <location>
        <begin position="11"/>
        <end position="26"/>
    </location>
</feature>
<evidence type="ECO:0000256" key="6">
    <source>
        <dbReference type="SAM" id="MobiDB-lite"/>
    </source>
</evidence>
<dbReference type="GO" id="GO:0004672">
    <property type="term" value="F:protein kinase activity"/>
    <property type="evidence" value="ECO:0007669"/>
    <property type="project" value="InterPro"/>
</dbReference>
<dbReference type="OrthoDB" id="10265969at2759"/>
<dbReference type="PANTHER" id="PTHR12346">
    <property type="entry name" value="SIN3B-RELATED"/>
    <property type="match status" value="1"/>
</dbReference>
<feature type="domain" description="Protein kinase" evidence="7">
    <location>
        <begin position="532"/>
        <end position="735"/>
    </location>
</feature>
<dbReference type="GO" id="GO:0003714">
    <property type="term" value="F:transcription corepressor activity"/>
    <property type="evidence" value="ECO:0007669"/>
    <property type="project" value="InterPro"/>
</dbReference>
<evidence type="ECO:0000256" key="3">
    <source>
        <dbReference type="ARBA" id="ARBA00022737"/>
    </source>
</evidence>
<evidence type="ECO:0000259" key="7">
    <source>
        <dbReference type="PROSITE" id="PS50011"/>
    </source>
</evidence>
<feature type="compositionally biased region" description="Basic and acidic residues" evidence="6">
    <location>
        <begin position="341"/>
        <end position="378"/>
    </location>
</feature>